<dbReference type="EMBL" id="FMMM01000048">
    <property type="protein sequence ID" value="SCQ20951.1"/>
    <property type="molecule type" value="Genomic_DNA"/>
</dbReference>
<reference evidence="2 3" key="1">
    <citation type="submission" date="2016-09" db="EMBL/GenBank/DDBJ databases">
        <authorList>
            <person name="Capua I."/>
            <person name="De Benedictis P."/>
            <person name="Joannis T."/>
            <person name="Lombin L.H."/>
            <person name="Cattoli G."/>
        </authorList>
    </citation>
    <scope>NUCLEOTIDE SEQUENCE [LARGE SCALE GENOMIC DNA]</scope>
    <source>
        <strain evidence="2 3">UB20</strain>
    </source>
</reference>
<dbReference type="Proteomes" id="UP000219259">
    <property type="component" value="Unassembled WGS sequence"/>
</dbReference>
<name>A0A1D3ULH2_TANFO</name>
<evidence type="ECO:0000313" key="1">
    <source>
        <dbReference type="EMBL" id="PDP44077.1"/>
    </source>
</evidence>
<organism evidence="2 3">
    <name type="scientific">Tannerella forsythia</name>
    <name type="common">Bacteroides forsythus</name>
    <dbReference type="NCBI Taxonomy" id="28112"/>
    <lineage>
        <taxon>Bacteria</taxon>
        <taxon>Pseudomonadati</taxon>
        <taxon>Bacteroidota</taxon>
        <taxon>Bacteroidia</taxon>
        <taxon>Bacteroidales</taxon>
        <taxon>Tannerellaceae</taxon>
        <taxon>Tannerella</taxon>
    </lineage>
</organism>
<sequence>MPLPIKSYSSLRVCQNIAFWHTLFIFICKKRREWGTCKICPPPDWIENICYITYAAIAYCKKKQIVLRALKKQLEKNSESYGIRDDADNTWK</sequence>
<dbReference type="Proteomes" id="UP000182057">
    <property type="component" value="Unassembled WGS sequence"/>
</dbReference>
<evidence type="ECO:0000313" key="2">
    <source>
        <dbReference type="EMBL" id="SCQ20951.1"/>
    </source>
</evidence>
<gene>
    <name evidence="1" type="ORF">CLI86_05245</name>
    <name evidence="2" type="ORF">TFUB20_01199</name>
</gene>
<dbReference type="AlphaFoldDB" id="A0A1D3ULH2"/>
<protein>
    <submittedName>
        <fullName evidence="2">Uncharacterized protein</fullName>
    </submittedName>
</protein>
<evidence type="ECO:0000313" key="4">
    <source>
        <dbReference type="Proteomes" id="UP000219259"/>
    </source>
</evidence>
<dbReference type="EMBL" id="NSLJ01000010">
    <property type="protein sequence ID" value="PDP44077.1"/>
    <property type="molecule type" value="Genomic_DNA"/>
</dbReference>
<accession>A0A1D3ULH2</accession>
<evidence type="ECO:0000313" key="3">
    <source>
        <dbReference type="Proteomes" id="UP000182057"/>
    </source>
</evidence>
<proteinExistence type="predicted"/>
<reference evidence="1 4" key="2">
    <citation type="submission" date="2017-09" db="EMBL/GenBank/DDBJ databases">
        <title>Phase variable restriction modification systems are present in the genome sequences of periodontal pathogens Prevotella intermedia, Tannerella forsythia and Porphyromonas gingivalis.</title>
        <authorList>
            <person name="Haigh R.D."/>
            <person name="Crawford L."/>
            <person name="Ralph J."/>
            <person name="Wanford J."/>
            <person name="Vartoukian S.R."/>
            <person name="Hijazib K."/>
            <person name="Wade W."/>
            <person name="Oggioni M.R."/>
        </authorList>
    </citation>
    <scope>NUCLEOTIDE SEQUENCE [LARGE SCALE GENOMIC DNA]</scope>
    <source>
        <strain evidence="1 4">WW11663</strain>
    </source>
</reference>